<dbReference type="RefSeq" id="WP_246273112.1">
    <property type="nucleotide sequence ID" value="NZ_BAABGO010000056.1"/>
</dbReference>
<keyword evidence="7" id="KW-0378">Hydrolase</keyword>
<evidence type="ECO:0000256" key="4">
    <source>
        <dbReference type="ARBA" id="ARBA00022525"/>
    </source>
</evidence>
<comment type="caution">
    <text evidence="13">The sequence shown here is derived from an EMBL/GenBank/DDBJ whole genome shotgun (WGS) entry which is preliminary data.</text>
</comment>
<dbReference type="GO" id="GO:0004222">
    <property type="term" value="F:metalloendopeptidase activity"/>
    <property type="evidence" value="ECO:0007669"/>
    <property type="project" value="InterPro"/>
</dbReference>
<evidence type="ECO:0000313" key="13">
    <source>
        <dbReference type="EMBL" id="GFJ76034.1"/>
    </source>
</evidence>
<evidence type="ECO:0000256" key="10">
    <source>
        <dbReference type="ARBA" id="ARBA00023145"/>
    </source>
</evidence>
<dbReference type="EMBL" id="BLPF01000001">
    <property type="protein sequence ID" value="GFJ76034.1"/>
    <property type="molecule type" value="Genomic_DNA"/>
</dbReference>
<organism evidence="13 14">
    <name type="scientific">Phytohabitans houttuyneae</name>
    <dbReference type="NCBI Taxonomy" id="1076126"/>
    <lineage>
        <taxon>Bacteria</taxon>
        <taxon>Bacillati</taxon>
        <taxon>Actinomycetota</taxon>
        <taxon>Actinomycetes</taxon>
        <taxon>Micromonosporales</taxon>
        <taxon>Micromonosporaceae</taxon>
    </lineage>
</organism>
<evidence type="ECO:0000256" key="8">
    <source>
        <dbReference type="ARBA" id="ARBA00022833"/>
    </source>
</evidence>
<dbReference type="SUPFAM" id="SSF55486">
    <property type="entry name" value="Metalloproteases ('zincins'), catalytic domain"/>
    <property type="match status" value="1"/>
</dbReference>
<dbReference type="Gene3D" id="3.10.170.10">
    <property type="match status" value="1"/>
</dbReference>
<comment type="cofactor">
    <cofactor evidence="1">
        <name>Zn(2+)</name>
        <dbReference type="ChEBI" id="CHEBI:29105"/>
    </cofactor>
</comment>
<comment type="similarity">
    <text evidence="3">Belongs to the peptidase M36 family.</text>
</comment>
<evidence type="ECO:0000256" key="9">
    <source>
        <dbReference type="ARBA" id="ARBA00023049"/>
    </source>
</evidence>
<evidence type="ECO:0000256" key="1">
    <source>
        <dbReference type="ARBA" id="ARBA00001947"/>
    </source>
</evidence>
<accession>A0A6V8JXR8</accession>
<feature type="region of interest" description="Disordered" evidence="11">
    <location>
        <begin position="411"/>
        <end position="442"/>
    </location>
</feature>
<evidence type="ECO:0000256" key="7">
    <source>
        <dbReference type="ARBA" id="ARBA00022801"/>
    </source>
</evidence>
<evidence type="ECO:0000256" key="3">
    <source>
        <dbReference type="ARBA" id="ARBA00006006"/>
    </source>
</evidence>
<keyword evidence="6" id="KW-0479">Metal-binding</keyword>
<sequence>MRRVAAAVITAVVLIAGPPAVSGSATAAPAAPPDLSLPGEKHVSRDLDNRDGTVAPSAAQRARASALGDVRFNALGTPSALGTGAKPLATGLPAGAEAAARAYLAGNRDLFGLDEAAVAALEPLLVRPMGSGTVVTLRQRFGDLPAGHDGLVTVLVTGDKVVRVTSSLSRDTSAPEPATLSAAEAVAIARANAGLGASTGSSDVRRVAVPTPADGPRDAYAVTLTSPAAADPVAVTTYVDGRSGEVLVREDLVDFDSDNPRWAVFPSTPPATIPAGRDPRVLWCQEEVGRCVKAVRDPNTGEAWDVDLTTGLPTFTSRGNAADNTLSLGAGNPAVPATPSPNREYIYPFTDQWRQSRCNPTVFTSAQRNDADAAIANLFAMHNRMHDWAFNLGFTESAWNMQAVNVSGDGLGGDPETGRAQANALGGSRNNANQGTGRDGLPPTTNMFLWQPQAGGAYPPCVDGDYDMTVIGHEYTHAITNRMIAGPDTGIGSLQGSAMGESWGDLLAAEYLLEYGFRPPGESPFITGGYVTGNTVNGIRNYDSTRSPLNYSDVGYDLVGQQQHADGEIWSATQVRLRGAFVARYGSGTPSLQARCADGLVEVASCPGNRRWAQLMFDSFLLQAASQFSMLDMRDNMLAADLVRFGGANQELMWNAFAQAGMGRDATSGPSDADPVPSFASPYADNATVTLRPLGDSEGAPIRLYVGDYEARATPVADTDPETELGDTFEIIGGKQFNLVATGPGYGHRKFTTLFLPGRAQDLKVNLPRNLAAAAGGATVSGPGVNVPLLIDETEGTNWASLDGVAGRALTVDLAGDLPQRVSVVNVSALLRPAIVGDPDPNAQNRFSALRSFNVWACDATTADCATDAGWRRVYRSPSDAFPSGNFRPTAPSLNLRQFRFTPTPATHLRLEVVASQCTGNPLYAGEQDADPATATDCATASPFASQVRVSEFQAFTR</sequence>
<protein>
    <recommendedName>
        <fullName evidence="15">Peptidase M36</fullName>
    </recommendedName>
</protein>
<evidence type="ECO:0000313" key="14">
    <source>
        <dbReference type="Proteomes" id="UP000482800"/>
    </source>
</evidence>
<evidence type="ECO:0000256" key="6">
    <source>
        <dbReference type="ARBA" id="ARBA00022723"/>
    </source>
</evidence>
<dbReference type="GO" id="GO:0005615">
    <property type="term" value="C:extracellular space"/>
    <property type="evidence" value="ECO:0007669"/>
    <property type="project" value="InterPro"/>
</dbReference>
<evidence type="ECO:0000256" key="5">
    <source>
        <dbReference type="ARBA" id="ARBA00022670"/>
    </source>
</evidence>
<dbReference type="GO" id="GO:0006508">
    <property type="term" value="P:proteolysis"/>
    <property type="evidence" value="ECO:0007669"/>
    <property type="project" value="UniProtKB-KW"/>
</dbReference>
<feature type="signal peptide" evidence="12">
    <location>
        <begin position="1"/>
        <end position="27"/>
    </location>
</feature>
<keyword evidence="10" id="KW-0865">Zymogen</keyword>
<reference evidence="13 14" key="1">
    <citation type="submission" date="2020-03" db="EMBL/GenBank/DDBJ databases">
        <title>Whole genome shotgun sequence of Phytohabitans houttuyneae NBRC 108639.</title>
        <authorList>
            <person name="Komaki H."/>
            <person name="Tamura T."/>
        </authorList>
    </citation>
    <scope>NUCLEOTIDE SEQUENCE [LARGE SCALE GENOMIC DNA]</scope>
    <source>
        <strain evidence="13 14">NBRC 108639</strain>
    </source>
</reference>
<dbReference type="PANTHER" id="PTHR33478">
    <property type="entry name" value="EXTRACELLULAR METALLOPROTEINASE MEP"/>
    <property type="match status" value="1"/>
</dbReference>
<comment type="subcellular location">
    <subcellularLocation>
        <location evidence="2">Secreted</location>
    </subcellularLocation>
</comment>
<keyword evidence="9" id="KW-0482">Metalloprotease</keyword>
<dbReference type="GO" id="GO:0008270">
    <property type="term" value="F:zinc ion binding"/>
    <property type="evidence" value="ECO:0007669"/>
    <property type="project" value="InterPro"/>
</dbReference>
<dbReference type="Pfam" id="PF02128">
    <property type="entry name" value="Peptidase_M36"/>
    <property type="match status" value="1"/>
</dbReference>
<dbReference type="PANTHER" id="PTHR33478:SF1">
    <property type="entry name" value="EXTRACELLULAR METALLOPROTEINASE MEP"/>
    <property type="match status" value="1"/>
</dbReference>
<reference evidence="13 14" key="2">
    <citation type="submission" date="2020-03" db="EMBL/GenBank/DDBJ databases">
        <authorList>
            <person name="Ichikawa N."/>
            <person name="Kimura A."/>
            <person name="Kitahashi Y."/>
            <person name="Uohara A."/>
        </authorList>
    </citation>
    <scope>NUCLEOTIDE SEQUENCE [LARGE SCALE GENOMIC DNA]</scope>
    <source>
        <strain evidence="13 14">NBRC 108639</strain>
    </source>
</reference>
<keyword evidence="12" id="KW-0732">Signal</keyword>
<dbReference type="AlphaFoldDB" id="A0A6V8JXR8"/>
<proteinExistence type="inferred from homology"/>
<dbReference type="Proteomes" id="UP000482800">
    <property type="component" value="Unassembled WGS sequence"/>
</dbReference>
<gene>
    <name evidence="13" type="ORF">Phou_002140</name>
</gene>
<keyword evidence="14" id="KW-1185">Reference proteome</keyword>
<dbReference type="InterPro" id="IPR027268">
    <property type="entry name" value="Peptidase_M4/M1_CTD_sf"/>
</dbReference>
<feature type="region of interest" description="Disordered" evidence="11">
    <location>
        <begin position="198"/>
        <end position="217"/>
    </location>
</feature>
<name>A0A6V8JXR8_9ACTN</name>
<evidence type="ECO:0000256" key="12">
    <source>
        <dbReference type="SAM" id="SignalP"/>
    </source>
</evidence>
<dbReference type="InterPro" id="IPR001842">
    <property type="entry name" value="Peptidase_M36"/>
</dbReference>
<keyword evidence="5" id="KW-0645">Protease</keyword>
<feature type="chain" id="PRO_5028831545" description="Peptidase M36" evidence="12">
    <location>
        <begin position="28"/>
        <end position="958"/>
    </location>
</feature>
<dbReference type="InterPro" id="IPR050371">
    <property type="entry name" value="Fungal_virulence_M36"/>
</dbReference>
<evidence type="ECO:0000256" key="2">
    <source>
        <dbReference type="ARBA" id="ARBA00004613"/>
    </source>
</evidence>
<dbReference type="Gene3D" id="1.10.390.10">
    <property type="entry name" value="Neutral Protease Domain 2"/>
    <property type="match status" value="1"/>
</dbReference>
<evidence type="ECO:0000256" key="11">
    <source>
        <dbReference type="SAM" id="MobiDB-lite"/>
    </source>
</evidence>
<evidence type="ECO:0008006" key="15">
    <source>
        <dbReference type="Google" id="ProtNLM"/>
    </source>
</evidence>
<keyword evidence="8" id="KW-0862">Zinc</keyword>
<keyword evidence="4" id="KW-0964">Secreted</keyword>